<dbReference type="OrthoDB" id="3641440at2759"/>
<dbReference type="EMBL" id="MU004192">
    <property type="protein sequence ID" value="KAF2493166.1"/>
    <property type="molecule type" value="Genomic_DNA"/>
</dbReference>
<reference evidence="2" key="1">
    <citation type="journal article" date="2020" name="Stud. Mycol.">
        <title>101 Dothideomycetes genomes: a test case for predicting lifestyles and emergence of pathogens.</title>
        <authorList>
            <person name="Haridas S."/>
            <person name="Albert R."/>
            <person name="Binder M."/>
            <person name="Bloem J."/>
            <person name="Labutti K."/>
            <person name="Salamov A."/>
            <person name="Andreopoulos B."/>
            <person name="Baker S."/>
            <person name="Barry K."/>
            <person name="Bills G."/>
            <person name="Bluhm B."/>
            <person name="Cannon C."/>
            <person name="Castanera R."/>
            <person name="Culley D."/>
            <person name="Daum C."/>
            <person name="Ezra D."/>
            <person name="Gonzalez J."/>
            <person name="Henrissat B."/>
            <person name="Kuo A."/>
            <person name="Liang C."/>
            <person name="Lipzen A."/>
            <person name="Lutzoni F."/>
            <person name="Magnuson J."/>
            <person name="Mondo S."/>
            <person name="Nolan M."/>
            <person name="Ohm R."/>
            <person name="Pangilinan J."/>
            <person name="Park H.-J."/>
            <person name="Ramirez L."/>
            <person name="Alfaro M."/>
            <person name="Sun H."/>
            <person name="Tritt A."/>
            <person name="Yoshinaga Y."/>
            <person name="Zwiers L.-H."/>
            <person name="Turgeon B."/>
            <person name="Goodwin S."/>
            <person name="Spatafora J."/>
            <person name="Crous P."/>
            <person name="Grigoriev I."/>
        </authorList>
    </citation>
    <scope>NUCLEOTIDE SEQUENCE</scope>
    <source>
        <strain evidence="2">CBS 269.34</strain>
    </source>
</reference>
<sequence length="1044" mass="118011">MATIPPFSDFSYYEVKAKRPGPGSFYRAVADSVRARKEHQLVKRQVLSHVLYVLSNPKHPQHTIYEGTGAKCQEKGKPLFTCLDCPELFANAQVYYVVSKALNIRLTIWRSFLDGKPKDCEWIGGPVSLPECHILVRRTGGIATYSSLVRDHSGIDLLDFFNENIKSQDVRDTEEVPTRDFSCSWDKSLEVGATIGQGPTRLKNIIYYNPLDSSVQRGSLDRIRLEKRRTFKAFGHSVERPEQVARAVETMLEAVARAPTQGISIRTTSNPESHKTFKPFVGIDGEFKSLPACYTGDMETLLIEDKAEMFLNILQINVGVYGQFNYHILHMIENFADSVVEGLTPLLDFLFSPEIAKVFFNPAEDIHVINCTVAHLFQGTSRDAYTYKSYRPINGRSEHEVTPSWKFTGQNFQGERPARFIFPRVPTPCSFHTEETDRGLACPCNTGNYDISRVVDCICRNIEMSAARGKANWAKPAYGYNYANFLTAVLQGHKFLSLFVHWKDVPNAFASRGMSKTDFYNSMGPRTQWMNEYFGYGLGDVAAIVYVIQFLLFTSDRVRLACCLFNHCSAGEAATLTLPSNSSTEVESRRFDATWRRRISSHWSVEECRDDLKPRYLSEYRSFGDTQRPSCVRVPADRTANSNAPQSLKLRTHSYVSHEIYRRLCQESWDEVQNALGSCLVHKPIQLFTWVSSEDVVRINKARSILWQLAFDPCGFAWPDELGCVAPAANACSKDNRRWDIHPDPIVRSGQSYEECFISFLKSKSGSMSSPPRGFGAPVNHCDGLPGSVSRVPGEDMPLAREIYEAYPQPGLYDGKHLGPRVDEPCRPQPSPVRTAVGILPRSISLIPKWDKDQTHAMNSFMFNSWASDARQELRDIENEIRNEWARNEDEGEPAEFDASDIDDPNGRKFWARVQTTPDWNKPAYRRQIKTRDGSGNWVSYATKQADAIKQALADTVEGWNFPKKKADRTKSRPRSWALPKVQAKASVDKCFSRAAPESYQAPTLPVPRGPKIAMRKEWPLVDGQETSRPAQTGAKSWADIAKL</sequence>
<dbReference type="AlphaFoldDB" id="A0A6A6QM60"/>
<feature type="compositionally biased region" description="Polar residues" evidence="1">
    <location>
        <begin position="1025"/>
        <end position="1035"/>
    </location>
</feature>
<evidence type="ECO:0000256" key="1">
    <source>
        <dbReference type="SAM" id="MobiDB-lite"/>
    </source>
</evidence>
<feature type="region of interest" description="Disordered" evidence="1">
    <location>
        <begin position="1020"/>
        <end position="1044"/>
    </location>
</feature>
<evidence type="ECO:0000313" key="3">
    <source>
        <dbReference type="Proteomes" id="UP000799750"/>
    </source>
</evidence>
<keyword evidence="3" id="KW-1185">Reference proteome</keyword>
<name>A0A6A6QM60_9PEZI</name>
<evidence type="ECO:0000313" key="2">
    <source>
        <dbReference type="EMBL" id="KAF2493166.1"/>
    </source>
</evidence>
<protein>
    <submittedName>
        <fullName evidence="2">Uncharacterized protein</fullName>
    </submittedName>
</protein>
<dbReference type="Proteomes" id="UP000799750">
    <property type="component" value="Unassembled WGS sequence"/>
</dbReference>
<organism evidence="2 3">
    <name type="scientific">Lophium mytilinum</name>
    <dbReference type="NCBI Taxonomy" id="390894"/>
    <lineage>
        <taxon>Eukaryota</taxon>
        <taxon>Fungi</taxon>
        <taxon>Dikarya</taxon>
        <taxon>Ascomycota</taxon>
        <taxon>Pezizomycotina</taxon>
        <taxon>Dothideomycetes</taxon>
        <taxon>Pleosporomycetidae</taxon>
        <taxon>Mytilinidiales</taxon>
        <taxon>Mytilinidiaceae</taxon>
        <taxon>Lophium</taxon>
    </lineage>
</organism>
<proteinExistence type="predicted"/>
<gene>
    <name evidence="2" type="ORF">BU16DRAFT_619533</name>
</gene>
<accession>A0A6A6QM60</accession>